<evidence type="ECO:0000256" key="6">
    <source>
        <dbReference type="ARBA" id="ARBA00023136"/>
    </source>
</evidence>
<name>A0A2H3P052_9BACT</name>
<comment type="caution">
    <text evidence="9">The sequence shown here is derived from an EMBL/GenBank/DDBJ whole genome shotgun (WGS) entry which is preliminary data.</text>
</comment>
<feature type="signal peptide" evidence="7">
    <location>
        <begin position="1"/>
        <end position="26"/>
    </location>
</feature>
<reference evidence="9 10" key="1">
    <citation type="submission" date="2017-10" db="EMBL/GenBank/DDBJ databases">
        <title>Draft genome of Longimonas halophila.</title>
        <authorList>
            <person name="Goh K.M."/>
            <person name="Shamsir M.S."/>
            <person name="Lim S.W."/>
        </authorList>
    </citation>
    <scope>NUCLEOTIDE SEQUENCE [LARGE SCALE GENOMIC DNA]</scope>
    <source>
        <strain evidence="9 10">KCTC 42399</strain>
    </source>
</reference>
<accession>A0A2H3P052</accession>
<dbReference type="CDD" id="cd01610">
    <property type="entry name" value="PAP2_like"/>
    <property type="match status" value="1"/>
</dbReference>
<evidence type="ECO:0000256" key="1">
    <source>
        <dbReference type="ARBA" id="ARBA00004651"/>
    </source>
</evidence>
<evidence type="ECO:0000256" key="2">
    <source>
        <dbReference type="ARBA" id="ARBA00022475"/>
    </source>
</evidence>
<keyword evidence="2" id="KW-1003">Cell membrane</keyword>
<keyword evidence="5" id="KW-1133">Transmembrane helix</keyword>
<dbReference type="AlphaFoldDB" id="A0A2H3P052"/>
<dbReference type="SUPFAM" id="SSF48317">
    <property type="entry name" value="Acid phosphatase/Vanadium-dependent haloperoxidase"/>
    <property type="match status" value="1"/>
</dbReference>
<evidence type="ECO:0000256" key="7">
    <source>
        <dbReference type="SAM" id="SignalP"/>
    </source>
</evidence>
<evidence type="ECO:0000256" key="5">
    <source>
        <dbReference type="ARBA" id="ARBA00022989"/>
    </source>
</evidence>
<dbReference type="Pfam" id="PF01569">
    <property type="entry name" value="PAP2"/>
    <property type="match status" value="1"/>
</dbReference>
<comment type="subcellular location">
    <subcellularLocation>
        <location evidence="1">Cell membrane</location>
        <topology evidence="1">Multi-pass membrane protein</topology>
    </subcellularLocation>
</comment>
<evidence type="ECO:0000256" key="3">
    <source>
        <dbReference type="ARBA" id="ARBA00022692"/>
    </source>
</evidence>
<dbReference type="GO" id="GO:0005886">
    <property type="term" value="C:plasma membrane"/>
    <property type="evidence" value="ECO:0007669"/>
    <property type="project" value="UniProtKB-SubCell"/>
</dbReference>
<keyword evidence="7" id="KW-0732">Signal</keyword>
<protein>
    <submittedName>
        <fullName evidence="9">Phosphoesterase</fullName>
    </submittedName>
</protein>
<gene>
    <name evidence="9" type="ORF">CRI93_08335</name>
</gene>
<proteinExistence type="predicted"/>
<evidence type="ECO:0000313" key="9">
    <source>
        <dbReference type="EMBL" id="PEN06646.1"/>
    </source>
</evidence>
<dbReference type="RefSeq" id="WP_098062171.1">
    <property type="nucleotide sequence ID" value="NZ_PDEP01000007.1"/>
</dbReference>
<organism evidence="9 10">
    <name type="scientific">Longimonas halophila</name>
    <dbReference type="NCBI Taxonomy" id="1469170"/>
    <lineage>
        <taxon>Bacteria</taxon>
        <taxon>Pseudomonadati</taxon>
        <taxon>Rhodothermota</taxon>
        <taxon>Rhodothermia</taxon>
        <taxon>Rhodothermales</taxon>
        <taxon>Salisaetaceae</taxon>
        <taxon>Longimonas</taxon>
    </lineage>
</organism>
<dbReference type="GO" id="GO:0016787">
    <property type="term" value="F:hydrolase activity"/>
    <property type="evidence" value="ECO:0007669"/>
    <property type="project" value="UniProtKB-KW"/>
</dbReference>
<sequence>MRRRCAGCWVTLVLLLTVGGQGEAQAQAPACTASDLSHWDARTSVALYCAGSPLPELSSVADRIALPLFLGGPVAAGGYALSTQSQSDFANAYRLGLSMTGAYAVTYTLKRIIRRPRPYAAGLVTRRDGLADTKSRALTLDDRTAMPSGHATLAAAMATSWSLSHPRWYVIAPAAVWATSTSLSRVHLGVHYVSDVAVGTAIGSGMAVLIHLLGDAITPTVFDPHEGVDMPAVQVTVPLNY</sequence>
<dbReference type="InterPro" id="IPR000326">
    <property type="entry name" value="PAP2/HPO"/>
</dbReference>
<dbReference type="PANTHER" id="PTHR14969:SF62">
    <property type="entry name" value="DECAPRENYLPHOSPHORYL-5-PHOSPHORIBOSE PHOSPHATASE RV3807C-RELATED"/>
    <property type="match status" value="1"/>
</dbReference>
<dbReference type="PANTHER" id="PTHR14969">
    <property type="entry name" value="SPHINGOSINE-1-PHOSPHATE PHOSPHOHYDROLASE"/>
    <property type="match status" value="1"/>
</dbReference>
<keyword evidence="4" id="KW-0378">Hydrolase</keyword>
<dbReference type="Gene3D" id="1.20.144.10">
    <property type="entry name" value="Phosphatidic acid phosphatase type 2/haloperoxidase"/>
    <property type="match status" value="1"/>
</dbReference>
<feature type="domain" description="Phosphatidic acid phosphatase type 2/haloperoxidase" evidence="8">
    <location>
        <begin position="95"/>
        <end position="211"/>
    </location>
</feature>
<dbReference type="OrthoDB" id="9773582at2"/>
<dbReference type="SMART" id="SM00014">
    <property type="entry name" value="acidPPc"/>
    <property type="match status" value="1"/>
</dbReference>
<dbReference type="InterPro" id="IPR036938">
    <property type="entry name" value="PAP2/HPO_sf"/>
</dbReference>
<keyword evidence="6" id="KW-0472">Membrane</keyword>
<evidence type="ECO:0000259" key="8">
    <source>
        <dbReference type="SMART" id="SM00014"/>
    </source>
</evidence>
<evidence type="ECO:0000256" key="4">
    <source>
        <dbReference type="ARBA" id="ARBA00022801"/>
    </source>
</evidence>
<dbReference type="EMBL" id="PDEP01000007">
    <property type="protein sequence ID" value="PEN06646.1"/>
    <property type="molecule type" value="Genomic_DNA"/>
</dbReference>
<dbReference type="Proteomes" id="UP000221024">
    <property type="component" value="Unassembled WGS sequence"/>
</dbReference>
<keyword evidence="3" id="KW-0812">Transmembrane</keyword>
<evidence type="ECO:0000313" key="10">
    <source>
        <dbReference type="Proteomes" id="UP000221024"/>
    </source>
</evidence>
<feature type="chain" id="PRO_5013924456" evidence="7">
    <location>
        <begin position="27"/>
        <end position="241"/>
    </location>
</feature>
<keyword evidence="10" id="KW-1185">Reference proteome</keyword>